<sequence>MKARLDTIDWHILKELQEDGRMTNVELARRVGISAPPCLRRVRALEEAGLIRGYRTLLDEKQLGYDVTAFAMVGLHSQTEADLIAFEETVKGWSIVRESYMLSGEVDFLLKCVTPDLQTFQNFIIRELTAAPNVESVRTALTIRRTKDDPVVPIDIS</sequence>
<keyword evidence="1" id="KW-0805">Transcription regulation</keyword>
<dbReference type="PANTHER" id="PTHR30154">
    <property type="entry name" value="LEUCINE-RESPONSIVE REGULATORY PROTEIN"/>
    <property type="match status" value="1"/>
</dbReference>
<dbReference type="PROSITE" id="PS00519">
    <property type="entry name" value="HTH_ASNC_1"/>
    <property type="match status" value="1"/>
</dbReference>
<dbReference type="Pfam" id="PF01037">
    <property type="entry name" value="AsnC_trans_reg"/>
    <property type="match status" value="1"/>
</dbReference>
<dbReference type="Pfam" id="PF13412">
    <property type="entry name" value="HTH_24"/>
    <property type="match status" value="1"/>
</dbReference>
<proteinExistence type="predicted"/>
<dbReference type="InterPro" id="IPR019888">
    <property type="entry name" value="Tscrpt_reg_AsnC-like"/>
</dbReference>
<evidence type="ECO:0000259" key="4">
    <source>
        <dbReference type="PROSITE" id="PS50956"/>
    </source>
</evidence>
<gene>
    <name evidence="5" type="ORF">V6575_00840</name>
</gene>
<dbReference type="PROSITE" id="PS50956">
    <property type="entry name" value="HTH_ASNC_2"/>
    <property type="match status" value="1"/>
</dbReference>
<organism evidence="5 6">
    <name type="scientific">Roseibium algae</name>
    <dbReference type="NCBI Taxonomy" id="3123038"/>
    <lineage>
        <taxon>Bacteria</taxon>
        <taxon>Pseudomonadati</taxon>
        <taxon>Pseudomonadota</taxon>
        <taxon>Alphaproteobacteria</taxon>
        <taxon>Hyphomicrobiales</taxon>
        <taxon>Stappiaceae</taxon>
        <taxon>Roseibium</taxon>
    </lineage>
</organism>
<keyword evidence="2" id="KW-0238">DNA-binding</keyword>
<dbReference type="InterPro" id="IPR011991">
    <property type="entry name" value="ArsR-like_HTH"/>
</dbReference>
<dbReference type="CDD" id="cd00090">
    <property type="entry name" value="HTH_ARSR"/>
    <property type="match status" value="1"/>
</dbReference>
<evidence type="ECO:0000256" key="3">
    <source>
        <dbReference type="ARBA" id="ARBA00023163"/>
    </source>
</evidence>
<dbReference type="InterPro" id="IPR036390">
    <property type="entry name" value="WH_DNA-bd_sf"/>
</dbReference>
<evidence type="ECO:0000313" key="5">
    <source>
        <dbReference type="EMBL" id="MEJ8472619.1"/>
    </source>
</evidence>
<dbReference type="InterPro" id="IPR000485">
    <property type="entry name" value="AsnC-type_HTH_dom"/>
</dbReference>
<dbReference type="SMART" id="SM00344">
    <property type="entry name" value="HTH_ASNC"/>
    <property type="match status" value="1"/>
</dbReference>
<accession>A0ABU8TEN8</accession>
<feature type="domain" description="HTH asnC-type" evidence="4">
    <location>
        <begin position="5"/>
        <end position="66"/>
    </location>
</feature>
<evidence type="ECO:0000256" key="1">
    <source>
        <dbReference type="ARBA" id="ARBA00023015"/>
    </source>
</evidence>
<dbReference type="PANTHER" id="PTHR30154:SF34">
    <property type="entry name" value="TRANSCRIPTIONAL REGULATOR AZLB"/>
    <property type="match status" value="1"/>
</dbReference>
<dbReference type="SUPFAM" id="SSF46785">
    <property type="entry name" value="Winged helix' DNA-binding domain"/>
    <property type="match status" value="1"/>
</dbReference>
<name>A0ABU8TEN8_9HYPH</name>
<protein>
    <submittedName>
        <fullName evidence="5">Lrp/AsnC family transcriptional regulator</fullName>
    </submittedName>
</protein>
<evidence type="ECO:0000313" key="6">
    <source>
        <dbReference type="Proteomes" id="UP001385499"/>
    </source>
</evidence>
<dbReference type="RefSeq" id="WP_340272091.1">
    <property type="nucleotide sequence ID" value="NZ_JBAKIA010000001.1"/>
</dbReference>
<dbReference type="EMBL" id="JBAKIA010000001">
    <property type="protein sequence ID" value="MEJ8472619.1"/>
    <property type="molecule type" value="Genomic_DNA"/>
</dbReference>
<dbReference type="Gene3D" id="3.30.70.920">
    <property type="match status" value="1"/>
</dbReference>
<dbReference type="Proteomes" id="UP001385499">
    <property type="component" value="Unassembled WGS sequence"/>
</dbReference>
<comment type="caution">
    <text evidence="5">The sequence shown here is derived from an EMBL/GenBank/DDBJ whole genome shotgun (WGS) entry which is preliminary data.</text>
</comment>
<evidence type="ECO:0000256" key="2">
    <source>
        <dbReference type="ARBA" id="ARBA00023125"/>
    </source>
</evidence>
<dbReference type="PRINTS" id="PR00033">
    <property type="entry name" value="HTHASNC"/>
</dbReference>
<keyword evidence="3" id="KW-0804">Transcription</keyword>
<keyword evidence="6" id="KW-1185">Reference proteome</keyword>
<dbReference type="SUPFAM" id="SSF54909">
    <property type="entry name" value="Dimeric alpha+beta barrel"/>
    <property type="match status" value="1"/>
</dbReference>
<dbReference type="InterPro" id="IPR036388">
    <property type="entry name" value="WH-like_DNA-bd_sf"/>
</dbReference>
<dbReference type="Gene3D" id="1.10.10.10">
    <property type="entry name" value="Winged helix-like DNA-binding domain superfamily/Winged helix DNA-binding domain"/>
    <property type="match status" value="1"/>
</dbReference>
<reference evidence="5 6" key="1">
    <citation type="submission" date="2024-02" db="EMBL/GenBank/DDBJ databases">
        <title>Roseibium algae sp. nov., isolated from marine alga (Grateloupia sp.), showing potential in myo-inositol conversion.</title>
        <authorList>
            <person name="Wang Y."/>
        </authorList>
    </citation>
    <scope>NUCLEOTIDE SEQUENCE [LARGE SCALE GENOMIC DNA]</scope>
    <source>
        <strain evidence="5 6">H3510</strain>
    </source>
</reference>
<dbReference type="InterPro" id="IPR019887">
    <property type="entry name" value="Tscrpt_reg_AsnC/Lrp_C"/>
</dbReference>
<dbReference type="InterPro" id="IPR011008">
    <property type="entry name" value="Dimeric_a/b-barrel"/>
</dbReference>
<dbReference type="InterPro" id="IPR019885">
    <property type="entry name" value="Tscrpt_reg_HTH_AsnC-type_CS"/>
</dbReference>